<dbReference type="InterPro" id="IPR000086">
    <property type="entry name" value="NUDIX_hydrolase_dom"/>
</dbReference>
<dbReference type="EMBL" id="LCNO01000001">
    <property type="protein sequence ID" value="KKU58571.1"/>
    <property type="molecule type" value="Genomic_DNA"/>
</dbReference>
<evidence type="ECO:0000259" key="1">
    <source>
        <dbReference type="PROSITE" id="PS51462"/>
    </source>
</evidence>
<reference evidence="2 3" key="1">
    <citation type="journal article" date="2015" name="Nature">
        <title>rRNA introns, odd ribosomes, and small enigmatic genomes across a large radiation of phyla.</title>
        <authorList>
            <person name="Brown C.T."/>
            <person name="Hug L.A."/>
            <person name="Thomas B.C."/>
            <person name="Sharon I."/>
            <person name="Castelle C.J."/>
            <person name="Singh A."/>
            <person name="Wilkins M.J."/>
            <person name="Williams K.H."/>
            <person name="Banfield J.F."/>
        </authorList>
    </citation>
    <scope>NUCLEOTIDE SEQUENCE [LARGE SCALE GENOMIC DNA]</scope>
</reference>
<dbReference type="InterPro" id="IPR015797">
    <property type="entry name" value="NUDIX_hydrolase-like_dom_sf"/>
</dbReference>
<evidence type="ECO:0000313" key="3">
    <source>
        <dbReference type="Proteomes" id="UP000034307"/>
    </source>
</evidence>
<dbReference type="Gene3D" id="3.90.79.10">
    <property type="entry name" value="Nucleoside Triphosphate Pyrophosphohydrolase"/>
    <property type="match status" value="1"/>
</dbReference>
<name>A0A0G1RN51_9BACT</name>
<gene>
    <name evidence="2" type="ORF">UX80_C0001G0010</name>
</gene>
<dbReference type="STRING" id="1618358.UX80_C0001G0010"/>
<dbReference type="SUPFAM" id="SSF55811">
    <property type="entry name" value="Nudix"/>
    <property type="match status" value="1"/>
</dbReference>
<feature type="domain" description="Nudix hydrolase" evidence="1">
    <location>
        <begin position="25"/>
        <end position="187"/>
    </location>
</feature>
<accession>A0A0G1RN51</accession>
<dbReference type="Proteomes" id="UP000034307">
    <property type="component" value="Unassembled WGS sequence"/>
</dbReference>
<proteinExistence type="predicted"/>
<evidence type="ECO:0000313" key="2">
    <source>
        <dbReference type="EMBL" id="KKU58571.1"/>
    </source>
</evidence>
<dbReference type="PROSITE" id="PS51462">
    <property type="entry name" value="NUDIX"/>
    <property type="match status" value="1"/>
</dbReference>
<comment type="caution">
    <text evidence="2">The sequence shown here is derived from an EMBL/GenBank/DDBJ whole genome shotgun (WGS) entry which is preliminary data.</text>
</comment>
<organism evidence="2 3">
    <name type="scientific">Candidatus Amesbacteria bacterium GW2011_GWA2_47_11b</name>
    <dbReference type="NCBI Taxonomy" id="1618358"/>
    <lineage>
        <taxon>Bacteria</taxon>
        <taxon>Candidatus Amesiibacteriota</taxon>
    </lineage>
</organism>
<protein>
    <recommendedName>
        <fullName evidence="1">Nudix hydrolase domain-containing protein</fullName>
    </recommendedName>
</protein>
<sequence length="214" mass="24695">MPSRKLSSFSYYFLNKRLHPSAPAGFRASLILFIVNHNSGRNAGKFLFVREISGGYVSWGLPKEGLESPIVVDDIFTALTRNLEEELGFRGMKINELKPIFYQKALLFDFALQKYDRARSVHEATRKRPIKGKIYHLAIMEYHGPEEIPGDFDSNKSEIDAFRWTFLEEGKKLIEESSRTFNPSSAEFNADLLEKIVKMHQDLERHFTSQPSLF</sequence>
<dbReference type="AlphaFoldDB" id="A0A0G1RN51"/>